<dbReference type="Proteomes" id="UP000184474">
    <property type="component" value="Unassembled WGS sequence"/>
</dbReference>
<dbReference type="RefSeq" id="WP_073123600.1">
    <property type="nucleotide sequence ID" value="NZ_FRAA01000006.1"/>
</dbReference>
<protein>
    <submittedName>
        <fullName evidence="1">Pentapeptide repeat-containing protein</fullName>
    </submittedName>
</protein>
<dbReference type="EMBL" id="FRAA01000006">
    <property type="protein sequence ID" value="SHK55335.1"/>
    <property type="molecule type" value="Genomic_DNA"/>
</dbReference>
<keyword evidence="2" id="KW-1185">Reference proteome</keyword>
<gene>
    <name evidence="1" type="ORF">SAMN04488028_1066</name>
</gene>
<dbReference type="PANTHER" id="PTHR42999">
    <property type="entry name" value="ANTIBIOTIC RESISTANCE PROTEIN MCBG"/>
    <property type="match status" value="1"/>
</dbReference>
<dbReference type="Gene3D" id="2.160.20.80">
    <property type="entry name" value="E3 ubiquitin-protein ligase SopA"/>
    <property type="match status" value="1"/>
</dbReference>
<dbReference type="PANTHER" id="PTHR42999:SF1">
    <property type="entry name" value="PENTAPEPTIDE REPEAT-CONTAINING PROTEIN"/>
    <property type="match status" value="1"/>
</dbReference>
<evidence type="ECO:0000313" key="2">
    <source>
        <dbReference type="Proteomes" id="UP000184474"/>
    </source>
</evidence>
<evidence type="ECO:0000313" key="1">
    <source>
        <dbReference type="EMBL" id="SHK55335.1"/>
    </source>
</evidence>
<sequence>MSDGYFDEQVYTAVDFGAEAWENGEYVDCTFKNCNMSGLDLSGDTFATTEFIGCDLSMSKLAHTSFKEVHFKDCKLMGLHFDDCNPFLLDFVFEGCVLDFSSFFRLNIKKTRFENCKMEKVDFTQTDLTQSLFKECNLSQAVFDRSGLEKCDFRTAYGYALDPNINAIKGAKFSKEGAIGLLSKYKIDIS</sequence>
<dbReference type="Pfam" id="PF13599">
    <property type="entry name" value="Pentapeptide_4"/>
    <property type="match status" value="2"/>
</dbReference>
<organism evidence="1 2">
    <name type="scientific">Reichenbachiella agariperforans</name>
    <dbReference type="NCBI Taxonomy" id="156994"/>
    <lineage>
        <taxon>Bacteria</taxon>
        <taxon>Pseudomonadati</taxon>
        <taxon>Bacteroidota</taxon>
        <taxon>Cytophagia</taxon>
        <taxon>Cytophagales</taxon>
        <taxon>Reichenbachiellaceae</taxon>
        <taxon>Reichenbachiella</taxon>
    </lineage>
</organism>
<accession>A0A1M6TEA0</accession>
<name>A0A1M6TEA0_REIAG</name>
<proteinExistence type="predicted"/>
<dbReference type="InterPro" id="IPR001646">
    <property type="entry name" value="5peptide_repeat"/>
</dbReference>
<dbReference type="InterPro" id="IPR052949">
    <property type="entry name" value="PA_immunity-related"/>
</dbReference>
<dbReference type="SUPFAM" id="SSF141571">
    <property type="entry name" value="Pentapeptide repeat-like"/>
    <property type="match status" value="1"/>
</dbReference>
<reference evidence="2" key="1">
    <citation type="submission" date="2016-11" db="EMBL/GenBank/DDBJ databases">
        <authorList>
            <person name="Varghese N."/>
            <person name="Submissions S."/>
        </authorList>
    </citation>
    <scope>NUCLEOTIDE SEQUENCE [LARGE SCALE GENOMIC DNA]</scope>
    <source>
        <strain evidence="2">DSM 26134</strain>
    </source>
</reference>
<dbReference type="STRING" id="156994.SAMN04488028_1066"/>
<dbReference type="AlphaFoldDB" id="A0A1M6TEA0"/>